<organism evidence="1 2">
    <name type="scientific">Muribacter muris</name>
    <dbReference type="NCBI Taxonomy" id="67855"/>
    <lineage>
        <taxon>Bacteria</taxon>
        <taxon>Pseudomonadati</taxon>
        <taxon>Pseudomonadota</taxon>
        <taxon>Gammaproteobacteria</taxon>
        <taxon>Pasteurellales</taxon>
        <taxon>Pasteurellaceae</taxon>
        <taxon>Muribacter</taxon>
    </lineage>
</organism>
<accession>A0A0J5P333</accession>
<reference evidence="1 2" key="1">
    <citation type="submission" date="2014-12" db="EMBL/GenBank/DDBJ databases">
        <title>Reclassification of Actinobacillus muris as Muribacter muris.</title>
        <authorList>
            <person name="Christensen H."/>
            <person name="Nicklas W."/>
            <person name="Bisgaard M."/>
        </authorList>
    </citation>
    <scope>NUCLEOTIDE SEQUENCE [LARGE SCALE GENOMIC DNA]</scope>
    <source>
        <strain evidence="1 2">Ackerman80-443D</strain>
    </source>
</reference>
<dbReference type="Proteomes" id="UP000036270">
    <property type="component" value="Unassembled WGS sequence"/>
</dbReference>
<comment type="caution">
    <text evidence="1">The sequence shown here is derived from an EMBL/GenBank/DDBJ whole genome shotgun (WGS) entry which is preliminary data.</text>
</comment>
<keyword evidence="2" id="KW-1185">Reference proteome</keyword>
<dbReference type="Pfam" id="PF06891">
    <property type="entry name" value="P2_Phage_GpR"/>
    <property type="match status" value="1"/>
</dbReference>
<dbReference type="EMBL" id="JWIZ01000079">
    <property type="protein sequence ID" value="KMK50656.1"/>
    <property type="molecule type" value="Genomic_DNA"/>
</dbReference>
<protein>
    <submittedName>
        <fullName evidence="1">Phage tail protein</fullName>
    </submittedName>
</protein>
<dbReference type="InterPro" id="IPR009678">
    <property type="entry name" value="Phage_tail_completion_R"/>
</dbReference>
<dbReference type="AlphaFoldDB" id="A0A0J5P333"/>
<proteinExistence type="predicted"/>
<dbReference type="RefSeq" id="WP_047977741.1">
    <property type="nucleotide sequence ID" value="NZ_JWIZ01000079.1"/>
</dbReference>
<dbReference type="PATRIC" id="fig|67855.3.peg.2236"/>
<name>A0A0J5P333_9PAST</name>
<dbReference type="STRING" id="67855.RO21_10540"/>
<evidence type="ECO:0000313" key="1">
    <source>
        <dbReference type="EMBL" id="KMK50656.1"/>
    </source>
</evidence>
<evidence type="ECO:0000313" key="2">
    <source>
        <dbReference type="Proteomes" id="UP000036270"/>
    </source>
</evidence>
<gene>
    <name evidence="1" type="ORF">RO21_10540</name>
</gene>
<sequence length="161" mass="19008">MLKPDRLRDLLTQSIAYFQQNPGQLILQFDNGNLKLTGANSLSFEYHYDLEVIATDFPYHPDVLFVPILNFVRIEQSELLHNPANQSKITFEIEPNNHKTYDIYIKIPLTERVIVKEQEGEFTAKHGNEPQPTEWIPLERWRLYHFDQLIFDSQAQTNDDY</sequence>